<protein>
    <recommendedName>
        <fullName evidence="1">Reverse transcriptase Ty1/copia-type domain-containing protein</fullName>
    </recommendedName>
</protein>
<organism evidence="2 3">
    <name type="scientific">Austropuccinia psidii MF-1</name>
    <dbReference type="NCBI Taxonomy" id="1389203"/>
    <lineage>
        <taxon>Eukaryota</taxon>
        <taxon>Fungi</taxon>
        <taxon>Dikarya</taxon>
        <taxon>Basidiomycota</taxon>
        <taxon>Pucciniomycotina</taxon>
        <taxon>Pucciniomycetes</taxon>
        <taxon>Pucciniales</taxon>
        <taxon>Sphaerophragmiaceae</taxon>
        <taxon>Austropuccinia</taxon>
    </lineage>
</organism>
<evidence type="ECO:0000313" key="3">
    <source>
        <dbReference type="Proteomes" id="UP000765509"/>
    </source>
</evidence>
<dbReference type="Pfam" id="PF07727">
    <property type="entry name" value="RVT_2"/>
    <property type="match status" value="2"/>
</dbReference>
<feature type="domain" description="Reverse transcriptase Ty1/copia-type" evidence="1">
    <location>
        <begin position="2"/>
        <end position="60"/>
    </location>
</feature>
<sequence>MTKYKARLCVRGFNQREGLDSDDAFPPTGWLASLRLLLKLAHQHGFQIDQMDVQCAFLNEIPNKTLKKSPQFWHNALNNALLQIGLVPTKTDPCLYYLSDHSKPVWLFAHIDGLIFSGCWNEDFKAKIKTFLDMGDLGSVKYAPGIRITQSAEGISMIQDRLIQQILSEFNLENSQPLTSPLPSNINDLKSCHLEPCQHPPFHYQRAIGLLQYLVQGTCPNLAFSTHFMSQFLESPSKIYFQAIEYILKYLLGRKELTLKLGQNNLQHDLNTIIAFSNANLGGSKECKSFSGSLIYYQGAIGWHSHKQKVVSLSSAKVEDNALPECSQDLLWLKKLIYKISTINFSGTLFSDDQSAMAISSNQIYHCGTRHINFRLHFIRNLIEKSEIWLKYLPTTDMVKDSLTKNFPIQKIKITSRQCLETKKSSLGMAVYWEKTLLGLCTNCHDEPQQTFQAQLLKITRLHFLHHLSTS</sequence>
<comment type="caution">
    <text evidence="2">The sequence shown here is derived from an EMBL/GenBank/DDBJ whole genome shotgun (WGS) entry which is preliminary data.</text>
</comment>
<gene>
    <name evidence="2" type="ORF">O181_064968</name>
</gene>
<dbReference type="Proteomes" id="UP000765509">
    <property type="component" value="Unassembled WGS sequence"/>
</dbReference>
<accession>A0A9Q3EUI8</accession>
<reference evidence="2" key="1">
    <citation type="submission" date="2021-03" db="EMBL/GenBank/DDBJ databases">
        <title>Draft genome sequence of rust myrtle Austropuccinia psidii MF-1, a brazilian biotype.</title>
        <authorList>
            <person name="Quecine M.C."/>
            <person name="Pachon D.M.R."/>
            <person name="Bonatelli M.L."/>
            <person name="Correr F.H."/>
            <person name="Franceschini L.M."/>
            <person name="Leite T.F."/>
            <person name="Margarido G.R.A."/>
            <person name="Almeida C.A."/>
            <person name="Ferrarezi J.A."/>
            <person name="Labate C.A."/>
        </authorList>
    </citation>
    <scope>NUCLEOTIDE SEQUENCE</scope>
    <source>
        <strain evidence="2">MF-1</strain>
    </source>
</reference>
<evidence type="ECO:0000259" key="1">
    <source>
        <dbReference type="Pfam" id="PF07727"/>
    </source>
</evidence>
<dbReference type="EMBL" id="AVOT02031672">
    <property type="protein sequence ID" value="MBW0525253.1"/>
    <property type="molecule type" value="Genomic_DNA"/>
</dbReference>
<name>A0A9Q3EUI8_9BASI</name>
<evidence type="ECO:0000313" key="2">
    <source>
        <dbReference type="EMBL" id="MBW0525253.1"/>
    </source>
</evidence>
<dbReference type="CDD" id="cd09272">
    <property type="entry name" value="RNase_HI_RT_Ty1"/>
    <property type="match status" value="1"/>
</dbReference>
<dbReference type="AlphaFoldDB" id="A0A9Q3EUI8"/>
<dbReference type="PANTHER" id="PTHR11439">
    <property type="entry name" value="GAG-POL-RELATED RETROTRANSPOSON"/>
    <property type="match status" value="1"/>
</dbReference>
<keyword evidence="3" id="KW-1185">Reference proteome</keyword>
<feature type="domain" description="Reverse transcriptase Ty1/copia-type" evidence="1">
    <location>
        <begin position="66"/>
        <end position="182"/>
    </location>
</feature>
<dbReference type="PANTHER" id="PTHR11439:SF467">
    <property type="entry name" value="INTEGRASE CATALYTIC DOMAIN-CONTAINING PROTEIN"/>
    <property type="match status" value="1"/>
</dbReference>
<proteinExistence type="predicted"/>
<dbReference type="InterPro" id="IPR013103">
    <property type="entry name" value="RVT_2"/>
</dbReference>